<keyword evidence="1" id="KW-0808">Transferase</keyword>
<dbReference type="InterPro" id="IPR016181">
    <property type="entry name" value="Acyl_CoA_acyltransferase"/>
</dbReference>
<evidence type="ECO:0000313" key="5">
    <source>
        <dbReference type="EMBL" id="GFH52513.1"/>
    </source>
</evidence>
<dbReference type="Proteomes" id="UP001054902">
    <property type="component" value="Unassembled WGS sequence"/>
</dbReference>
<protein>
    <recommendedName>
        <fullName evidence="4">N-acetyltransferase domain-containing protein</fullName>
    </recommendedName>
</protein>
<comment type="caution">
    <text evidence="5">The sequence shown here is derived from an EMBL/GenBank/DDBJ whole genome shotgun (WGS) entry which is preliminary data.</text>
</comment>
<feature type="domain" description="N-acetyltransferase" evidence="4">
    <location>
        <begin position="100"/>
        <end position="258"/>
    </location>
</feature>
<name>A0AAD3CV37_9STRA</name>
<feature type="domain" description="N-acetyltransferase" evidence="4">
    <location>
        <begin position="284"/>
        <end position="442"/>
    </location>
</feature>
<gene>
    <name evidence="5" type="ORF">CTEN210_08989</name>
</gene>
<accession>A0AAD3CV37</accession>
<dbReference type="PROSITE" id="PS51186">
    <property type="entry name" value="GNAT"/>
    <property type="match status" value="2"/>
</dbReference>
<feature type="compositionally biased region" description="Polar residues" evidence="3">
    <location>
        <begin position="76"/>
        <end position="96"/>
    </location>
</feature>
<keyword evidence="6" id="KW-1185">Reference proteome</keyword>
<dbReference type="Pfam" id="PF00583">
    <property type="entry name" value="Acetyltransf_1"/>
    <property type="match status" value="2"/>
</dbReference>
<dbReference type="CDD" id="cd04301">
    <property type="entry name" value="NAT_SF"/>
    <property type="match status" value="2"/>
</dbReference>
<dbReference type="Gene3D" id="3.40.630.30">
    <property type="match status" value="2"/>
</dbReference>
<dbReference type="InterPro" id="IPR000182">
    <property type="entry name" value="GNAT_dom"/>
</dbReference>
<reference evidence="5 6" key="1">
    <citation type="journal article" date="2021" name="Sci. Rep.">
        <title>The genome of the diatom Chaetoceros tenuissimus carries an ancient integrated fragment of an extant virus.</title>
        <authorList>
            <person name="Hongo Y."/>
            <person name="Kimura K."/>
            <person name="Takaki Y."/>
            <person name="Yoshida Y."/>
            <person name="Baba S."/>
            <person name="Kobayashi G."/>
            <person name="Nagasaki K."/>
            <person name="Hano T."/>
            <person name="Tomaru Y."/>
        </authorList>
    </citation>
    <scope>NUCLEOTIDE SEQUENCE [LARGE SCALE GENOMIC DNA]</scope>
    <source>
        <strain evidence="5 6">NIES-3715</strain>
    </source>
</reference>
<dbReference type="PANTHER" id="PTHR43072:SF23">
    <property type="entry name" value="UPF0039 PROTEIN C11D3.02C"/>
    <property type="match status" value="1"/>
</dbReference>
<organism evidence="5 6">
    <name type="scientific">Chaetoceros tenuissimus</name>
    <dbReference type="NCBI Taxonomy" id="426638"/>
    <lineage>
        <taxon>Eukaryota</taxon>
        <taxon>Sar</taxon>
        <taxon>Stramenopiles</taxon>
        <taxon>Ochrophyta</taxon>
        <taxon>Bacillariophyta</taxon>
        <taxon>Coscinodiscophyceae</taxon>
        <taxon>Chaetocerotophycidae</taxon>
        <taxon>Chaetocerotales</taxon>
        <taxon>Chaetocerotaceae</taxon>
        <taxon>Chaetoceros</taxon>
    </lineage>
</organism>
<evidence type="ECO:0000259" key="4">
    <source>
        <dbReference type="PROSITE" id="PS51186"/>
    </source>
</evidence>
<dbReference type="AlphaFoldDB" id="A0AAD3CV37"/>
<dbReference type="GO" id="GO:0016747">
    <property type="term" value="F:acyltransferase activity, transferring groups other than amino-acyl groups"/>
    <property type="evidence" value="ECO:0007669"/>
    <property type="project" value="InterPro"/>
</dbReference>
<keyword evidence="2" id="KW-0012">Acyltransferase</keyword>
<evidence type="ECO:0000256" key="2">
    <source>
        <dbReference type="ARBA" id="ARBA00023315"/>
    </source>
</evidence>
<feature type="region of interest" description="Disordered" evidence="3">
    <location>
        <begin position="1"/>
        <end position="96"/>
    </location>
</feature>
<evidence type="ECO:0000256" key="3">
    <source>
        <dbReference type="SAM" id="MobiDB-lite"/>
    </source>
</evidence>
<dbReference type="SUPFAM" id="SSF55729">
    <property type="entry name" value="Acyl-CoA N-acyltransferases (Nat)"/>
    <property type="match status" value="2"/>
</dbReference>
<sequence length="458" mass="52697">MGKRSKNTEEEESTTGSSSSIAKRTRSKSENAENFTTVESLNKPELTVSKRRSTFSRKLSKKKLSRSTLPSRDETSTNVEESTAITKRSKSPAFQNQAPYRIRPMELLDIHQVFQLGLNIFTSKEFPNMYRLWDDFAVIENLASSREYCYVAETYDENETDESTKKDREVIAFILGETMTKYSVGTRGYIQWVGVKKEFRRRHIATGLIEKFISVTKEHNVSMLLADTPATNTPAINMLEISGLTNKTDHVYLTKQICNEELSQKRVNEDGEFHFIYTVKKKILTIRNMEIKDLNSVYELGNQIFTSSFENIYNFWDDEAVMEYYLTDPDLCMVATVKEKDPSSKGEKVEKVIGFAFGTTIEKPKSSWKYGYLVWLGVDPMYQGMGLARELYDTMVELFAHEKVRMLMIDTQVNNESAIRFFRKLGFGHDEKYVYLCNKEQKDGKGDQGPYTCNSIAS</sequence>
<evidence type="ECO:0000313" key="6">
    <source>
        <dbReference type="Proteomes" id="UP001054902"/>
    </source>
</evidence>
<evidence type="ECO:0000256" key="1">
    <source>
        <dbReference type="ARBA" id="ARBA00022679"/>
    </source>
</evidence>
<proteinExistence type="predicted"/>
<dbReference type="PANTHER" id="PTHR43072">
    <property type="entry name" value="N-ACETYLTRANSFERASE"/>
    <property type="match status" value="1"/>
</dbReference>
<feature type="compositionally biased region" description="Basic residues" evidence="3">
    <location>
        <begin position="49"/>
        <end position="65"/>
    </location>
</feature>
<dbReference type="EMBL" id="BLLK01000045">
    <property type="protein sequence ID" value="GFH52513.1"/>
    <property type="molecule type" value="Genomic_DNA"/>
</dbReference>